<gene>
    <name evidence="1" type="ORF">KSS96_11020</name>
</gene>
<dbReference type="Proteomes" id="UP000886848">
    <property type="component" value="Chromosome"/>
</dbReference>
<reference evidence="1" key="1">
    <citation type="journal article" date="2021" name="Microorganisms">
        <title>The Ever-Expanding Pseudomonas Genus: Description of 43 New Species and Partition of the Pseudomonas putida Group.</title>
        <authorList>
            <person name="Girard L."/>
            <person name="Lood C."/>
            <person name="Hofte M."/>
            <person name="Vandamme P."/>
            <person name="Rokni-Zadeh H."/>
            <person name="van Noort V."/>
            <person name="Lavigne R."/>
            <person name="De Mot R."/>
        </authorList>
    </citation>
    <scope>NUCLEOTIDE SEQUENCE</scope>
    <source>
        <strain evidence="1">SWRI132</strain>
    </source>
</reference>
<sequence length="150" mass="16483">MSEHAAEISWEKNTHADDASTYSRNHVGRFEGQQKLNISAAIEYKGDALCADPEQLLVTAAASCHMLFFLAIAEQQGFLPESYSDTPVGYLEKADSGNLEITLIELYPKIVFSGEKQPDEKAIARMHASAHKRCFIGNSIKAQITVGSYS</sequence>
<protein>
    <submittedName>
        <fullName evidence="1">OsmC family protein</fullName>
    </submittedName>
</protein>
<proteinExistence type="predicted"/>
<dbReference type="PANTHER" id="PTHR42830">
    <property type="entry name" value="OSMOTICALLY INDUCIBLE FAMILY PROTEIN"/>
    <property type="match status" value="1"/>
</dbReference>
<name>A0ABX8P6T0_9PSED</name>
<dbReference type="RefSeq" id="WP_217856199.1">
    <property type="nucleotide sequence ID" value="NZ_CP077079.1"/>
</dbReference>
<dbReference type="Pfam" id="PF02566">
    <property type="entry name" value="OsmC"/>
    <property type="match status" value="1"/>
</dbReference>
<evidence type="ECO:0000313" key="2">
    <source>
        <dbReference type="Proteomes" id="UP000886848"/>
    </source>
</evidence>
<dbReference type="InterPro" id="IPR052707">
    <property type="entry name" value="OsmC_Ohr_Peroxiredoxin"/>
</dbReference>
<organism evidence="1 2">
    <name type="scientific">Pseudomonas asgharzadehiana</name>
    <dbReference type="NCBI Taxonomy" id="2842349"/>
    <lineage>
        <taxon>Bacteria</taxon>
        <taxon>Pseudomonadati</taxon>
        <taxon>Pseudomonadota</taxon>
        <taxon>Gammaproteobacteria</taxon>
        <taxon>Pseudomonadales</taxon>
        <taxon>Pseudomonadaceae</taxon>
        <taxon>Pseudomonas</taxon>
    </lineage>
</organism>
<dbReference type="InterPro" id="IPR003718">
    <property type="entry name" value="OsmC/Ohr_fam"/>
</dbReference>
<accession>A0ABX8P6T0</accession>
<keyword evidence="2" id="KW-1185">Reference proteome</keyword>
<dbReference type="PANTHER" id="PTHR42830:SF2">
    <property type="entry name" value="OSMC_OHR FAMILY PROTEIN"/>
    <property type="match status" value="1"/>
</dbReference>
<dbReference type="EMBL" id="CP077079">
    <property type="protein sequence ID" value="QXH69418.1"/>
    <property type="molecule type" value="Genomic_DNA"/>
</dbReference>
<evidence type="ECO:0000313" key="1">
    <source>
        <dbReference type="EMBL" id="QXH69418.1"/>
    </source>
</evidence>